<dbReference type="EMBL" id="JACHDN010000001">
    <property type="protein sequence ID" value="MBB5475079.1"/>
    <property type="molecule type" value="Genomic_DNA"/>
</dbReference>
<protein>
    <submittedName>
        <fullName evidence="1">Uncharacterized protein</fullName>
    </submittedName>
</protein>
<gene>
    <name evidence="1" type="ORF">HNR08_003815</name>
</gene>
<evidence type="ECO:0000313" key="2">
    <source>
        <dbReference type="Proteomes" id="UP000564629"/>
    </source>
</evidence>
<sequence length="160" mass="17145">MGGIEPGEELDGFGDLLLGVMHRAAERAVVGGHCADASQVVPRRELLDGLGDRRRQRGELARDPGLEPSEVLLTVREDPSVLKQRAKVLDVQSGLVGVQPLVAKGHSSRGQACEQCLHLRRPFPGADALGPSCGAERLGDPAHGRWVRRVADDQLVELLA</sequence>
<dbReference type="Proteomes" id="UP000564629">
    <property type="component" value="Unassembled WGS sequence"/>
</dbReference>
<dbReference type="RefSeq" id="WP_246803088.1">
    <property type="nucleotide sequence ID" value="NZ_BJVQ01000036.1"/>
</dbReference>
<comment type="caution">
    <text evidence="1">The sequence shown here is derived from an EMBL/GenBank/DDBJ whole genome shotgun (WGS) entry which is preliminary data.</text>
</comment>
<reference evidence="1 2" key="1">
    <citation type="submission" date="2020-08" db="EMBL/GenBank/DDBJ databases">
        <title>Sequencing the genomes of 1000 actinobacteria strains.</title>
        <authorList>
            <person name="Klenk H.-P."/>
        </authorList>
    </citation>
    <scope>NUCLEOTIDE SEQUENCE [LARGE SCALE GENOMIC DNA]</scope>
    <source>
        <strain evidence="1 2">DSM 9581</strain>
    </source>
</reference>
<dbReference type="AlphaFoldDB" id="A0A7W8SHT3"/>
<evidence type="ECO:0000313" key="1">
    <source>
        <dbReference type="EMBL" id="MBB5475079.1"/>
    </source>
</evidence>
<proteinExistence type="predicted"/>
<organism evidence="1 2">
    <name type="scientific">Cellulomonas hominis</name>
    <dbReference type="NCBI Taxonomy" id="156981"/>
    <lineage>
        <taxon>Bacteria</taxon>
        <taxon>Bacillati</taxon>
        <taxon>Actinomycetota</taxon>
        <taxon>Actinomycetes</taxon>
        <taxon>Micrococcales</taxon>
        <taxon>Cellulomonadaceae</taxon>
        <taxon>Cellulomonas</taxon>
    </lineage>
</organism>
<name>A0A7W8SHT3_9CELL</name>
<accession>A0A7W8SHT3</accession>